<feature type="transmembrane region" description="Helical" evidence="1">
    <location>
        <begin position="115"/>
        <end position="135"/>
    </location>
</feature>
<keyword evidence="1" id="KW-0812">Transmembrane</keyword>
<evidence type="ECO:0000313" key="2">
    <source>
        <dbReference type="EMBL" id="PSK42118.1"/>
    </source>
</evidence>
<proteinExistence type="predicted"/>
<evidence type="ECO:0000256" key="1">
    <source>
        <dbReference type="SAM" id="Phobius"/>
    </source>
</evidence>
<evidence type="ECO:0000313" key="3">
    <source>
        <dbReference type="Proteomes" id="UP000243723"/>
    </source>
</evidence>
<keyword evidence="1" id="KW-1133">Transmembrane helix</keyword>
<feature type="transmembrane region" description="Helical" evidence="1">
    <location>
        <begin position="20"/>
        <end position="42"/>
    </location>
</feature>
<dbReference type="Proteomes" id="UP000243723">
    <property type="component" value="Unassembled WGS sequence"/>
</dbReference>
<sequence length="150" mass="15940">MTTFHPGTNLVRNLLLGEATLSAVGGLGLIFAPSIFSTALAASPSSINPLSEHFLQWYGVCNLGFSVLCVLGYPNTTSGIVARRVAYTSLGAVESLLIPVLVWQASRGVLDRTAVCSMVGGLVGLLSIRVYTTIIRPELAGYLVDERKEQ</sequence>
<dbReference type="OrthoDB" id="2563633at2759"/>
<dbReference type="AlphaFoldDB" id="A0A2P7Z1N7"/>
<gene>
    <name evidence="2" type="ORF">B9Z65_4032</name>
</gene>
<comment type="caution">
    <text evidence="2">The sequence shown here is derived from an EMBL/GenBank/DDBJ whole genome shotgun (WGS) entry which is preliminary data.</text>
</comment>
<keyword evidence="3" id="KW-1185">Reference proteome</keyword>
<protein>
    <submittedName>
        <fullName evidence="2">Uncharacterized protein</fullName>
    </submittedName>
</protein>
<organism evidence="2 3">
    <name type="scientific">Elsinoe australis</name>
    <dbReference type="NCBI Taxonomy" id="40998"/>
    <lineage>
        <taxon>Eukaryota</taxon>
        <taxon>Fungi</taxon>
        <taxon>Dikarya</taxon>
        <taxon>Ascomycota</taxon>
        <taxon>Pezizomycotina</taxon>
        <taxon>Dothideomycetes</taxon>
        <taxon>Dothideomycetidae</taxon>
        <taxon>Myriangiales</taxon>
        <taxon>Elsinoaceae</taxon>
        <taxon>Elsinoe</taxon>
    </lineage>
</organism>
<name>A0A2P7Z1N7_9PEZI</name>
<accession>A0A2P7Z1N7</accession>
<dbReference type="STRING" id="40998.A0A2P7Z1N7"/>
<feature type="transmembrane region" description="Helical" evidence="1">
    <location>
        <begin position="54"/>
        <end position="73"/>
    </location>
</feature>
<keyword evidence="1" id="KW-0472">Membrane</keyword>
<reference evidence="2 3" key="1">
    <citation type="submission" date="2017-05" db="EMBL/GenBank/DDBJ databases">
        <title>Draft genome sequence of Elsinoe australis.</title>
        <authorList>
            <person name="Cheng Q."/>
        </authorList>
    </citation>
    <scope>NUCLEOTIDE SEQUENCE [LARGE SCALE GENOMIC DNA]</scope>
    <source>
        <strain evidence="2 3">NL1</strain>
    </source>
</reference>
<dbReference type="EMBL" id="NHZQ01000335">
    <property type="protein sequence ID" value="PSK42118.1"/>
    <property type="molecule type" value="Genomic_DNA"/>
</dbReference>